<evidence type="ECO:0000313" key="2">
    <source>
        <dbReference type="Proteomes" id="UP000649151"/>
    </source>
</evidence>
<accession>A0ABR7ITK7</accession>
<protein>
    <submittedName>
        <fullName evidence="1">Uncharacterized protein</fullName>
    </submittedName>
</protein>
<name>A0ABR7ITK7_9CLOT</name>
<dbReference type="Proteomes" id="UP000649151">
    <property type="component" value="Unassembled WGS sequence"/>
</dbReference>
<reference evidence="1 2" key="1">
    <citation type="submission" date="2020-08" db="EMBL/GenBank/DDBJ databases">
        <title>Genome public.</title>
        <authorList>
            <person name="Liu C."/>
            <person name="Sun Q."/>
        </authorList>
    </citation>
    <scope>NUCLEOTIDE SEQUENCE [LARGE SCALE GENOMIC DNA]</scope>
    <source>
        <strain evidence="1 2">NSJ-27</strain>
    </source>
</reference>
<dbReference type="EMBL" id="JACOQK010000001">
    <property type="protein sequence ID" value="MBC5788476.1"/>
    <property type="molecule type" value="Genomic_DNA"/>
</dbReference>
<evidence type="ECO:0000313" key="1">
    <source>
        <dbReference type="EMBL" id="MBC5788476.1"/>
    </source>
</evidence>
<proteinExistence type="predicted"/>
<dbReference type="RefSeq" id="WP_186996990.1">
    <property type="nucleotide sequence ID" value="NZ_JACOQK010000001.1"/>
</dbReference>
<keyword evidence="2" id="KW-1185">Reference proteome</keyword>
<gene>
    <name evidence="1" type="ORF">H8Z77_10715</name>
</gene>
<sequence>MKIVIKQRGKIPLYFGIPHRLLTGKAIYKLANLILKEVGKHHNMVPYFDGNDLEQLALELKRTRKQYGKLVLVEVEDCNGDYVKIQL</sequence>
<comment type="caution">
    <text evidence="1">The sequence shown here is derived from an EMBL/GenBank/DDBJ whole genome shotgun (WGS) entry which is preliminary data.</text>
</comment>
<organism evidence="1 2">
    <name type="scientific">Clostridium facile</name>
    <dbReference type="NCBI Taxonomy" id="2763035"/>
    <lineage>
        <taxon>Bacteria</taxon>
        <taxon>Bacillati</taxon>
        <taxon>Bacillota</taxon>
        <taxon>Clostridia</taxon>
        <taxon>Eubacteriales</taxon>
        <taxon>Clostridiaceae</taxon>
        <taxon>Clostridium</taxon>
    </lineage>
</organism>